<evidence type="ECO:0000313" key="3">
    <source>
        <dbReference type="Proteomes" id="UP000236454"/>
    </source>
</evidence>
<keyword evidence="3" id="KW-1185">Reference proteome</keyword>
<dbReference type="EMBL" id="FPAS01000004">
    <property type="protein sequence ID" value="SFT80784.1"/>
    <property type="molecule type" value="Genomic_DNA"/>
</dbReference>
<keyword evidence="1" id="KW-0732">Signal</keyword>
<sequence>MKSLFSLFALLLIAQCSFAQFRNASFINQRYTLFNVANTGMDGNQINSSVGIHYNGRLTTALLFEHGIGKSNFAIGGSSVNYFGPNNNSVDLDLHSSYKIGLRKHRQLSFGLGFGHGNREIYFPSQFHYIKGMSLRLGSTYKGERLKIGVESSTSYNYTYEQYFNYLQIFYGHKIVDKENFDFSVLLLFDSNYSFNNLNLELEFLLKDSYEIIAGKNNYRGYYLGFNYFMNEQVAINLSANIPRNTLFSHSILGNDFQIGLQLKL</sequence>
<gene>
    <name evidence="2" type="ORF">SAMN05216474_2445</name>
</gene>
<protein>
    <recommendedName>
        <fullName evidence="4">MetA-pathway of phenol degradation</fullName>
    </recommendedName>
</protein>
<name>A0A1I7B127_9FLAO</name>
<reference evidence="2 3" key="1">
    <citation type="submission" date="2016-10" db="EMBL/GenBank/DDBJ databases">
        <authorList>
            <person name="de Groot N.N."/>
        </authorList>
    </citation>
    <scope>NUCLEOTIDE SEQUENCE [LARGE SCALE GENOMIC DNA]</scope>
    <source>
        <strain evidence="2 3">CGMCC 1.7005</strain>
    </source>
</reference>
<dbReference type="AlphaFoldDB" id="A0A1I7B127"/>
<feature type="signal peptide" evidence="1">
    <location>
        <begin position="1"/>
        <end position="19"/>
    </location>
</feature>
<dbReference type="Proteomes" id="UP000236454">
    <property type="component" value="Unassembled WGS sequence"/>
</dbReference>
<organism evidence="2 3">
    <name type="scientific">Lishizhenia tianjinensis</name>
    <dbReference type="NCBI Taxonomy" id="477690"/>
    <lineage>
        <taxon>Bacteria</taxon>
        <taxon>Pseudomonadati</taxon>
        <taxon>Bacteroidota</taxon>
        <taxon>Flavobacteriia</taxon>
        <taxon>Flavobacteriales</taxon>
        <taxon>Crocinitomicaceae</taxon>
        <taxon>Lishizhenia</taxon>
    </lineage>
</organism>
<accession>A0A1I7B127</accession>
<proteinExistence type="predicted"/>
<dbReference type="STRING" id="477690.SAMN05216474_2445"/>
<evidence type="ECO:0000256" key="1">
    <source>
        <dbReference type="SAM" id="SignalP"/>
    </source>
</evidence>
<dbReference type="RefSeq" id="WP_090250442.1">
    <property type="nucleotide sequence ID" value="NZ_FPAS01000004.1"/>
</dbReference>
<feature type="chain" id="PRO_5014712174" description="MetA-pathway of phenol degradation" evidence="1">
    <location>
        <begin position="20"/>
        <end position="265"/>
    </location>
</feature>
<evidence type="ECO:0008006" key="4">
    <source>
        <dbReference type="Google" id="ProtNLM"/>
    </source>
</evidence>
<evidence type="ECO:0000313" key="2">
    <source>
        <dbReference type="EMBL" id="SFT80784.1"/>
    </source>
</evidence>